<evidence type="ECO:0000256" key="1">
    <source>
        <dbReference type="SAM" id="Phobius"/>
    </source>
</evidence>
<dbReference type="AlphaFoldDB" id="A0A381VU37"/>
<sequence length="96" mass="11021">MLKFKVFVCTSLIAGLAIWGYMMEYRTVVTELLLLTTGWFVMISLIHGSGLMRGFIVRKDSITNQLNRSIGLLRLAELRFLTLSMVIFSFICYFTV</sequence>
<gene>
    <name evidence="2" type="ORF">METZ01_LOCUS96649</name>
</gene>
<keyword evidence="1" id="KW-0812">Transmembrane</keyword>
<reference evidence="2" key="1">
    <citation type="submission" date="2018-05" db="EMBL/GenBank/DDBJ databases">
        <authorList>
            <person name="Lanie J.A."/>
            <person name="Ng W.-L."/>
            <person name="Kazmierczak K.M."/>
            <person name="Andrzejewski T.M."/>
            <person name="Davidsen T.M."/>
            <person name="Wayne K.J."/>
            <person name="Tettelin H."/>
            <person name="Glass J.I."/>
            <person name="Rusch D."/>
            <person name="Podicherti R."/>
            <person name="Tsui H.-C.T."/>
            <person name="Winkler M.E."/>
        </authorList>
    </citation>
    <scope>NUCLEOTIDE SEQUENCE</scope>
</reference>
<name>A0A381VU37_9ZZZZ</name>
<keyword evidence="1" id="KW-0472">Membrane</keyword>
<proteinExistence type="predicted"/>
<accession>A0A381VU37</accession>
<keyword evidence="1" id="KW-1133">Transmembrane helix</keyword>
<dbReference type="EMBL" id="UINC01009784">
    <property type="protein sequence ID" value="SVA43795.1"/>
    <property type="molecule type" value="Genomic_DNA"/>
</dbReference>
<feature type="transmembrane region" description="Helical" evidence="1">
    <location>
        <begin position="36"/>
        <end position="57"/>
    </location>
</feature>
<feature type="transmembrane region" description="Helical" evidence="1">
    <location>
        <begin position="78"/>
        <end position="95"/>
    </location>
</feature>
<protein>
    <submittedName>
        <fullName evidence="2">Uncharacterized protein</fullName>
    </submittedName>
</protein>
<organism evidence="2">
    <name type="scientific">marine metagenome</name>
    <dbReference type="NCBI Taxonomy" id="408172"/>
    <lineage>
        <taxon>unclassified sequences</taxon>
        <taxon>metagenomes</taxon>
        <taxon>ecological metagenomes</taxon>
    </lineage>
</organism>
<evidence type="ECO:0000313" key="2">
    <source>
        <dbReference type="EMBL" id="SVA43795.1"/>
    </source>
</evidence>
<feature type="non-terminal residue" evidence="2">
    <location>
        <position position="96"/>
    </location>
</feature>